<reference evidence="1 2" key="1">
    <citation type="submission" date="2013-08" db="EMBL/GenBank/DDBJ databases">
        <authorList>
            <person name="Weinstock G."/>
            <person name="Sodergren E."/>
            <person name="Wylie T."/>
            <person name="Fulton L."/>
            <person name="Fulton R."/>
            <person name="Fronick C."/>
            <person name="O'Laughlin M."/>
            <person name="Godfrey J."/>
            <person name="Miner T."/>
            <person name="Herter B."/>
            <person name="Appelbaum E."/>
            <person name="Cordes M."/>
            <person name="Lek S."/>
            <person name="Wollam A."/>
            <person name="Pepin K.H."/>
            <person name="Palsikar V.B."/>
            <person name="Mitreva M."/>
            <person name="Wilson R.K."/>
        </authorList>
    </citation>
    <scope>NUCLEOTIDE SEQUENCE [LARGE SCALE GENOMIC DNA]</scope>
    <source>
        <strain evidence="1 2">ATCC 15930</strain>
    </source>
</reference>
<evidence type="ECO:0000313" key="2">
    <source>
        <dbReference type="Proteomes" id="UP000027442"/>
    </source>
</evidence>
<dbReference type="PATRIC" id="fig|1122985.7.peg.1448"/>
<comment type="caution">
    <text evidence="1">The sequence shown here is derived from an EMBL/GenBank/DDBJ whole genome shotgun (WGS) entry which is preliminary data.</text>
</comment>
<name>A0A069QII4_HOYLO</name>
<dbReference type="EMBL" id="JNGW01000061">
    <property type="protein sequence ID" value="KDR52507.1"/>
    <property type="molecule type" value="Genomic_DNA"/>
</dbReference>
<sequence length="58" mass="6824">MAKRTLLTLHICTMRTIWLREIKRERELGIMPNSRSPYIYVCGKVRIAEDVAIPLRPN</sequence>
<gene>
    <name evidence="1" type="ORF">HMPREF1991_01390</name>
</gene>
<organism evidence="1 2">
    <name type="scientific">Hoylesella loescheii DSM 19665 = JCM 12249 = ATCC 15930</name>
    <dbReference type="NCBI Taxonomy" id="1122985"/>
    <lineage>
        <taxon>Bacteria</taxon>
        <taxon>Pseudomonadati</taxon>
        <taxon>Bacteroidota</taxon>
        <taxon>Bacteroidia</taxon>
        <taxon>Bacteroidales</taxon>
        <taxon>Prevotellaceae</taxon>
        <taxon>Hoylesella</taxon>
    </lineage>
</organism>
<dbReference type="HOGENOM" id="CLU_2975500_0_0_10"/>
<evidence type="ECO:0000313" key="1">
    <source>
        <dbReference type="EMBL" id="KDR52507.1"/>
    </source>
</evidence>
<dbReference type="Proteomes" id="UP000027442">
    <property type="component" value="Unassembled WGS sequence"/>
</dbReference>
<keyword evidence="2" id="KW-1185">Reference proteome</keyword>
<proteinExistence type="predicted"/>
<protein>
    <submittedName>
        <fullName evidence="1">Uncharacterized protein</fullName>
    </submittedName>
</protein>
<accession>A0A069QII4</accession>
<dbReference type="AlphaFoldDB" id="A0A069QII4"/>